<name>A0ACC3CWZ8_9PEZI</name>
<protein>
    <submittedName>
        <fullName evidence="1">Uncharacterized protein</fullName>
    </submittedName>
</protein>
<gene>
    <name evidence="1" type="ORF">LTS18_013383</name>
</gene>
<organism evidence="1 2">
    <name type="scientific">Coniosporium uncinatum</name>
    <dbReference type="NCBI Taxonomy" id="93489"/>
    <lineage>
        <taxon>Eukaryota</taxon>
        <taxon>Fungi</taxon>
        <taxon>Dikarya</taxon>
        <taxon>Ascomycota</taxon>
        <taxon>Pezizomycotina</taxon>
        <taxon>Dothideomycetes</taxon>
        <taxon>Dothideomycetes incertae sedis</taxon>
        <taxon>Coniosporium</taxon>
    </lineage>
</organism>
<comment type="caution">
    <text evidence="1">The sequence shown here is derived from an EMBL/GenBank/DDBJ whole genome shotgun (WGS) entry which is preliminary data.</text>
</comment>
<accession>A0ACC3CWZ8</accession>
<dbReference type="Proteomes" id="UP001186974">
    <property type="component" value="Unassembled WGS sequence"/>
</dbReference>
<proteinExistence type="predicted"/>
<dbReference type="EMBL" id="JAWDJW010010466">
    <property type="protein sequence ID" value="KAK3046360.1"/>
    <property type="molecule type" value="Genomic_DNA"/>
</dbReference>
<evidence type="ECO:0000313" key="2">
    <source>
        <dbReference type="Proteomes" id="UP001186974"/>
    </source>
</evidence>
<keyword evidence="2" id="KW-1185">Reference proteome</keyword>
<reference evidence="1" key="1">
    <citation type="submission" date="2024-09" db="EMBL/GenBank/DDBJ databases">
        <title>Black Yeasts Isolated from many extreme environments.</title>
        <authorList>
            <person name="Coleine C."/>
            <person name="Stajich J.E."/>
            <person name="Selbmann L."/>
        </authorList>
    </citation>
    <scope>NUCLEOTIDE SEQUENCE</scope>
    <source>
        <strain evidence="1">CCFEE 5737</strain>
    </source>
</reference>
<sequence length="262" mass="28656">MAWIDKRKTEVCEFHVSLQVEKAKRGRMEVNTMVGHKGGQRGGGGQKWRGGGRGGEFRDDGLVREGRYHEKFLHETMYIAPTGMGTTNYSVLDDAGALDRQSKKEALKKRKVEREKEAELGKQLASIGQGIGAEYARIRHKVSVDTGKGQAAPDGWTAPEPPDAGKLGLLGNRARDVHLSPMNKKRGHGTMSSEPVGWGGAYKRGLPSSPKMSKKVEEDPEGSPSKKRARFLLDKGIREPGRESLGNLAAPDDDDDDDLDIV</sequence>
<evidence type="ECO:0000313" key="1">
    <source>
        <dbReference type="EMBL" id="KAK3046360.1"/>
    </source>
</evidence>